<dbReference type="Gene3D" id="3.50.50.60">
    <property type="entry name" value="FAD/NAD(P)-binding domain"/>
    <property type="match status" value="1"/>
</dbReference>
<keyword evidence="7" id="KW-0560">Oxidoreductase</keyword>
<sequence length="669" mass="72227">MTTRQGVQVRYRALSQPGRIGSLTLPHRILMGSMHMGLEGQPDKLGQLCDFYRERAEGMAALIITGGAAVTQAGGADHMYVLTEEADVEALASLPKAVHEVNGKIALQLFHSGRYAFADEIGMQPVAPSPIASRLTREVPREMTAEDIADTISAYAKGARRAMDIGYDAVEIMGSEGYLLNQFLSPLTNHREDEYGGSFDRRMRMSLDVVRAIREAVGAQCPIIFRMSGLDCMPDSTTPEETIAFAKALERAGVDALNIGIGWHEARVPTVQQIVPRGGFATIAGTIRGHVSIPVIGANRLNVPEVADALVADGYLDFIAPARPWLADSQLARKVVEGDRAGLNVCIACNQSCLDHTLIRPHLPVSCLVNPRAGQEAAWPAVEASTKRRVAVVGAGPAGLQAAVTAAERGHDVVLFEREAEIGGQFRMAARIPGKDEFYETIRYFREMLERLSVTVKMQTEPTPDELSVFDHVVIAQGVVPRVPEIRGTDLPHVVTYAQVLNGEVQVGRQIAIIGAGGIGCDVATFLAEGSHAPADVQAFFQLQSLPTPPAMPREITVLARSDRYGHGIGRSTRWVVKQEMKRLGIHVVTNVDFREITPEGVRGTSPDGDVFVKADQVILCAGQEAHETLAEALKGKVAVHVVGGARDSRGINAARAIREAFEVAYQIS</sequence>
<dbReference type="InterPro" id="IPR001155">
    <property type="entry name" value="OxRdtase_FMN_N"/>
</dbReference>
<gene>
    <name evidence="12" type="ORF">KKP3000_002925</name>
</gene>
<protein>
    <submittedName>
        <fullName evidence="12">FAD-dependent oxidoreductase</fullName>
    </submittedName>
</protein>
<dbReference type="RefSeq" id="WP_275475302.1">
    <property type="nucleotide sequence ID" value="NZ_CP162940.1"/>
</dbReference>
<feature type="domain" description="FAD/NAD(P)-binding" evidence="11">
    <location>
        <begin position="389"/>
        <end position="635"/>
    </location>
</feature>
<evidence type="ECO:0000256" key="2">
    <source>
        <dbReference type="ARBA" id="ARBA00001966"/>
    </source>
</evidence>
<evidence type="ECO:0000256" key="6">
    <source>
        <dbReference type="ARBA" id="ARBA00022723"/>
    </source>
</evidence>
<evidence type="ECO:0000256" key="7">
    <source>
        <dbReference type="ARBA" id="ARBA00023002"/>
    </source>
</evidence>
<keyword evidence="8" id="KW-0408">Iron</keyword>
<evidence type="ECO:0000256" key="8">
    <source>
        <dbReference type="ARBA" id="ARBA00023004"/>
    </source>
</evidence>
<dbReference type="InterPro" id="IPR051793">
    <property type="entry name" value="NADH:flavin_oxidoreductase"/>
</dbReference>
<reference evidence="12 13" key="1">
    <citation type="journal article" date="2024" name="Int. J. Mol. Sci.">
        <title>Exploration of Alicyclobacillus spp. Genome in Search of Antibiotic Resistance.</title>
        <authorList>
            <person name="Bucka-Kolendo J."/>
            <person name="Kiousi D.E."/>
            <person name="Dekowska A."/>
            <person name="Mikolajczuk-Szczyrba A."/>
            <person name="Karadedos D.M."/>
            <person name="Michael P."/>
            <person name="Galanis A."/>
            <person name="Sokolowska B."/>
        </authorList>
    </citation>
    <scope>NUCLEOTIDE SEQUENCE [LARGE SCALE GENOMIC DNA]</scope>
    <source>
        <strain evidence="12 13">KKP 3000</strain>
    </source>
</reference>
<keyword evidence="5" id="KW-0288">FMN</keyword>
<proteinExistence type="inferred from homology"/>
<dbReference type="Gene3D" id="3.40.50.720">
    <property type="entry name" value="NAD(P)-binding Rossmann-like Domain"/>
    <property type="match status" value="1"/>
</dbReference>
<comment type="cofactor">
    <cofactor evidence="2">
        <name>[4Fe-4S] cluster</name>
        <dbReference type="ChEBI" id="CHEBI:49883"/>
    </cofactor>
</comment>
<dbReference type="InterPro" id="IPR013785">
    <property type="entry name" value="Aldolase_TIM"/>
</dbReference>
<feature type="domain" description="NADH:flavin oxidoreductase/NADH oxidase N-terminal" evidence="10">
    <location>
        <begin position="16"/>
        <end position="338"/>
    </location>
</feature>
<dbReference type="InterPro" id="IPR036188">
    <property type="entry name" value="FAD/NAD-bd_sf"/>
</dbReference>
<dbReference type="SUPFAM" id="SSF51905">
    <property type="entry name" value="FAD/NAD(P)-binding domain"/>
    <property type="match status" value="1"/>
</dbReference>
<accession>A0ABV5ABL0</accession>
<evidence type="ECO:0000259" key="10">
    <source>
        <dbReference type="Pfam" id="PF00724"/>
    </source>
</evidence>
<dbReference type="SUPFAM" id="SSF51395">
    <property type="entry name" value="FMN-linked oxidoreductases"/>
    <property type="match status" value="1"/>
</dbReference>
<evidence type="ECO:0000256" key="5">
    <source>
        <dbReference type="ARBA" id="ARBA00022643"/>
    </source>
</evidence>
<name>A0ABV5ABL0_9BACL</name>
<dbReference type="EMBL" id="JBDXSU010000003">
    <property type="protein sequence ID" value="MFB5189649.1"/>
    <property type="molecule type" value="Genomic_DNA"/>
</dbReference>
<dbReference type="Pfam" id="PF00724">
    <property type="entry name" value="Oxidored_FMN"/>
    <property type="match status" value="1"/>
</dbReference>
<keyword evidence="9" id="KW-0411">Iron-sulfur</keyword>
<evidence type="ECO:0000256" key="9">
    <source>
        <dbReference type="ARBA" id="ARBA00023014"/>
    </source>
</evidence>
<keyword evidence="4" id="KW-0285">Flavoprotein</keyword>
<evidence type="ECO:0000259" key="11">
    <source>
        <dbReference type="Pfam" id="PF07992"/>
    </source>
</evidence>
<evidence type="ECO:0000313" key="13">
    <source>
        <dbReference type="Proteomes" id="UP001579974"/>
    </source>
</evidence>
<dbReference type="Pfam" id="PF07992">
    <property type="entry name" value="Pyr_redox_2"/>
    <property type="match status" value="1"/>
</dbReference>
<organism evidence="12 13">
    <name type="scientific">Alicyclobacillus fastidiosus</name>
    <dbReference type="NCBI Taxonomy" id="392011"/>
    <lineage>
        <taxon>Bacteria</taxon>
        <taxon>Bacillati</taxon>
        <taxon>Bacillota</taxon>
        <taxon>Bacilli</taxon>
        <taxon>Bacillales</taxon>
        <taxon>Alicyclobacillaceae</taxon>
        <taxon>Alicyclobacillus</taxon>
    </lineage>
</organism>
<evidence type="ECO:0000313" key="12">
    <source>
        <dbReference type="EMBL" id="MFB5189649.1"/>
    </source>
</evidence>
<evidence type="ECO:0000256" key="1">
    <source>
        <dbReference type="ARBA" id="ARBA00001917"/>
    </source>
</evidence>
<keyword evidence="6" id="KW-0479">Metal-binding</keyword>
<comment type="similarity">
    <text evidence="3">In the N-terminal section; belongs to the NADH:flavin oxidoreductase/NADH oxidase family.</text>
</comment>
<dbReference type="Gene3D" id="3.20.20.70">
    <property type="entry name" value="Aldolase class I"/>
    <property type="match status" value="1"/>
</dbReference>
<evidence type="ECO:0000256" key="3">
    <source>
        <dbReference type="ARBA" id="ARBA00011048"/>
    </source>
</evidence>
<dbReference type="InterPro" id="IPR023753">
    <property type="entry name" value="FAD/NAD-binding_dom"/>
</dbReference>
<dbReference type="PANTHER" id="PTHR42917">
    <property type="entry name" value="2,4-DIENOYL-COA REDUCTASE"/>
    <property type="match status" value="1"/>
</dbReference>
<evidence type="ECO:0000256" key="4">
    <source>
        <dbReference type="ARBA" id="ARBA00022630"/>
    </source>
</evidence>
<dbReference type="PANTHER" id="PTHR42917:SF2">
    <property type="entry name" value="2,4-DIENOYL-COA REDUCTASE [(2E)-ENOYL-COA-PRODUCING]"/>
    <property type="match status" value="1"/>
</dbReference>
<keyword evidence="13" id="KW-1185">Reference proteome</keyword>
<comment type="cofactor">
    <cofactor evidence="1">
        <name>FMN</name>
        <dbReference type="ChEBI" id="CHEBI:58210"/>
    </cofactor>
</comment>
<comment type="caution">
    <text evidence="12">The sequence shown here is derived from an EMBL/GenBank/DDBJ whole genome shotgun (WGS) entry which is preliminary data.</text>
</comment>
<dbReference type="Proteomes" id="UP001579974">
    <property type="component" value="Unassembled WGS sequence"/>
</dbReference>
<dbReference type="PRINTS" id="PR00368">
    <property type="entry name" value="FADPNR"/>
</dbReference>